<sequence length="195" mass="21091">MSKHTSPNKSSEIVQPSAATGEIPEVALTPFWLLNAGTAKKLGLRSTGLLDYHVLADNDRRDLLIAVTSNQGGGFFSRERVHFRTIVTCLEKYKSGMPFVSKVLKDAFVSKSANNAGFMAAVLHSLGLLTAAPEAQTQHVITGDWSAWETTMLAETGTRIALPAEIGDEKTVEGNAEPDHKEHKKNLGIPAKKPQ</sequence>
<accession>A0A7X4H519</accession>
<evidence type="ECO:0000313" key="2">
    <source>
        <dbReference type="EMBL" id="MYM75461.1"/>
    </source>
</evidence>
<dbReference type="AlphaFoldDB" id="A0A7X4H519"/>
<dbReference type="EMBL" id="WWCR01000039">
    <property type="protein sequence ID" value="MYM75461.1"/>
    <property type="molecule type" value="Genomic_DNA"/>
</dbReference>
<evidence type="ECO:0000313" key="3">
    <source>
        <dbReference type="Proteomes" id="UP000469734"/>
    </source>
</evidence>
<comment type="caution">
    <text evidence="2">The sequence shown here is derived from an EMBL/GenBank/DDBJ whole genome shotgun (WGS) entry which is preliminary data.</text>
</comment>
<gene>
    <name evidence="2" type="ORF">GTP56_25150</name>
</gene>
<evidence type="ECO:0000256" key="1">
    <source>
        <dbReference type="SAM" id="MobiDB-lite"/>
    </source>
</evidence>
<proteinExistence type="predicted"/>
<feature type="region of interest" description="Disordered" evidence="1">
    <location>
        <begin position="165"/>
        <end position="195"/>
    </location>
</feature>
<feature type="compositionally biased region" description="Basic and acidic residues" evidence="1">
    <location>
        <begin position="167"/>
        <end position="181"/>
    </location>
</feature>
<dbReference type="RefSeq" id="WP_161052146.1">
    <property type="nucleotide sequence ID" value="NZ_WWCR01000039.1"/>
</dbReference>
<protein>
    <submittedName>
        <fullName evidence="2">Uncharacterized protein</fullName>
    </submittedName>
</protein>
<dbReference type="Proteomes" id="UP000469734">
    <property type="component" value="Unassembled WGS sequence"/>
</dbReference>
<organism evidence="2 3">
    <name type="scientific">Duganella margarita</name>
    <dbReference type="NCBI Taxonomy" id="2692170"/>
    <lineage>
        <taxon>Bacteria</taxon>
        <taxon>Pseudomonadati</taxon>
        <taxon>Pseudomonadota</taxon>
        <taxon>Betaproteobacteria</taxon>
        <taxon>Burkholderiales</taxon>
        <taxon>Oxalobacteraceae</taxon>
        <taxon>Telluria group</taxon>
        <taxon>Duganella</taxon>
    </lineage>
</organism>
<reference evidence="2 3" key="1">
    <citation type="submission" date="2019-12" db="EMBL/GenBank/DDBJ databases">
        <title>Novel species isolated from a subtropical stream in China.</title>
        <authorList>
            <person name="Lu H."/>
        </authorList>
    </citation>
    <scope>NUCLEOTIDE SEQUENCE [LARGE SCALE GENOMIC DNA]</scope>
    <source>
        <strain evidence="2 3">FT134W</strain>
    </source>
</reference>
<name>A0A7X4H519_9BURK</name>